<feature type="domain" description="GH16" evidence="2">
    <location>
        <begin position="165"/>
        <end position="393"/>
    </location>
</feature>
<accession>A0A382FET1</accession>
<comment type="similarity">
    <text evidence="1">Belongs to the glycosyl hydrolase 16 family.</text>
</comment>
<organism evidence="3">
    <name type="scientific">marine metagenome</name>
    <dbReference type="NCBI Taxonomy" id="408172"/>
    <lineage>
        <taxon>unclassified sequences</taxon>
        <taxon>metagenomes</taxon>
        <taxon>ecological metagenomes</taxon>
    </lineage>
</organism>
<reference evidence="3" key="1">
    <citation type="submission" date="2018-05" db="EMBL/GenBank/DDBJ databases">
        <authorList>
            <person name="Lanie J.A."/>
            <person name="Ng W.-L."/>
            <person name="Kazmierczak K.M."/>
            <person name="Andrzejewski T.M."/>
            <person name="Davidsen T.M."/>
            <person name="Wayne K.J."/>
            <person name="Tettelin H."/>
            <person name="Glass J.I."/>
            <person name="Rusch D."/>
            <person name="Podicherti R."/>
            <person name="Tsui H.-C.T."/>
            <person name="Winkler M.E."/>
        </authorList>
    </citation>
    <scope>NUCLEOTIDE SEQUENCE</scope>
</reference>
<gene>
    <name evidence="3" type="ORF">METZ01_LOCUS214324</name>
</gene>
<dbReference type="EMBL" id="UINC01049550">
    <property type="protein sequence ID" value="SVB61470.1"/>
    <property type="molecule type" value="Genomic_DNA"/>
</dbReference>
<evidence type="ECO:0000259" key="2">
    <source>
        <dbReference type="PROSITE" id="PS51762"/>
    </source>
</evidence>
<dbReference type="Gene3D" id="2.60.40.10">
    <property type="entry name" value="Immunoglobulins"/>
    <property type="match status" value="1"/>
</dbReference>
<dbReference type="PANTHER" id="PTHR10963:SF55">
    <property type="entry name" value="GLYCOSIDE HYDROLASE FAMILY 16 PROTEIN"/>
    <property type="match status" value="1"/>
</dbReference>
<dbReference type="Pfam" id="PF18962">
    <property type="entry name" value="Por_Secre_tail"/>
    <property type="match status" value="1"/>
</dbReference>
<dbReference type="AlphaFoldDB" id="A0A382FET1"/>
<dbReference type="InterPro" id="IPR050546">
    <property type="entry name" value="Glycosyl_Hydrlase_16"/>
</dbReference>
<protein>
    <recommendedName>
        <fullName evidence="2">GH16 domain-containing protein</fullName>
    </recommendedName>
</protein>
<dbReference type="Gene3D" id="2.60.40.4070">
    <property type="match status" value="1"/>
</dbReference>
<dbReference type="Pfam" id="PF00722">
    <property type="entry name" value="Glyco_hydro_16"/>
    <property type="match status" value="1"/>
</dbReference>
<dbReference type="InterPro" id="IPR013320">
    <property type="entry name" value="ConA-like_dom_sf"/>
</dbReference>
<proteinExistence type="inferred from homology"/>
<dbReference type="InterPro" id="IPR026444">
    <property type="entry name" value="Secre_tail"/>
</dbReference>
<dbReference type="SUPFAM" id="SSF49899">
    <property type="entry name" value="Concanavalin A-like lectins/glucanases"/>
    <property type="match status" value="1"/>
</dbReference>
<sequence>MGFKLNTVLKIYLVLFCFSNATQVTFIVDMSEETVVAGDGNYPAVYVSGANINGPGGLEMTDNGDGTWELTTQLSPGDYTYKFRNGYYDYWDGPGWEGDNGLIEGGCAVGEYFDRQVSVGNSDLVEGVFCFGSCDELCNSDSIEYTLVWNDEFDGNGAIDSAKWFHQTQLPNGNSWFNNELQHYTDRLDNSYVSNGTLKIIAKKETYTDQGQTKEYTSARLNSKYAFTYGRVEVRAKLPEGVGTWPAIWMLGQNINEVGAYWQTQGYGTTSWPYCGEVDIMEHWGTNQNYVQSALHTPSSYGGTTNLGGQYISNATTEFNVYILEWTPEQMIFSVNGYVHYTYNPDTQNSETWPFDSPQYLLMNIAIEPSVTSSFIESEMEIDYVRVYEASTLSTQTQTVPVYFNVFQNFPNPFNPITTLKYDLPEDSFVDITIYDMLGNVVNNLVNRNQRRGYKSVQWNATNDLGQPVSAGVYLYRIEAGDYRQTKKMILLK</sequence>
<dbReference type="CDD" id="cd08023">
    <property type="entry name" value="GH16_laminarinase_like"/>
    <property type="match status" value="1"/>
</dbReference>
<evidence type="ECO:0000313" key="3">
    <source>
        <dbReference type="EMBL" id="SVB61470.1"/>
    </source>
</evidence>
<dbReference type="PANTHER" id="PTHR10963">
    <property type="entry name" value="GLYCOSYL HYDROLASE-RELATED"/>
    <property type="match status" value="1"/>
</dbReference>
<dbReference type="InterPro" id="IPR000757">
    <property type="entry name" value="Beta-glucanase-like"/>
</dbReference>
<dbReference type="InterPro" id="IPR013783">
    <property type="entry name" value="Ig-like_fold"/>
</dbReference>
<name>A0A382FET1_9ZZZZ</name>
<evidence type="ECO:0000256" key="1">
    <source>
        <dbReference type="ARBA" id="ARBA00006865"/>
    </source>
</evidence>
<dbReference type="NCBIfam" id="TIGR04183">
    <property type="entry name" value="Por_Secre_tail"/>
    <property type="match status" value="1"/>
</dbReference>
<dbReference type="Gene3D" id="2.60.120.200">
    <property type="match status" value="1"/>
</dbReference>
<dbReference type="GO" id="GO:0005975">
    <property type="term" value="P:carbohydrate metabolic process"/>
    <property type="evidence" value="ECO:0007669"/>
    <property type="project" value="InterPro"/>
</dbReference>
<dbReference type="PROSITE" id="PS51762">
    <property type="entry name" value="GH16_2"/>
    <property type="match status" value="1"/>
</dbReference>
<dbReference type="GO" id="GO:0004553">
    <property type="term" value="F:hydrolase activity, hydrolyzing O-glycosyl compounds"/>
    <property type="evidence" value="ECO:0007669"/>
    <property type="project" value="InterPro"/>
</dbReference>